<gene>
    <name evidence="1" type="ORF">K458DRAFT_438286</name>
</gene>
<protein>
    <submittedName>
        <fullName evidence="1">Uncharacterized protein</fullName>
    </submittedName>
</protein>
<dbReference type="EMBL" id="MU005569">
    <property type="protein sequence ID" value="KAF2691997.1"/>
    <property type="molecule type" value="Genomic_DNA"/>
</dbReference>
<organism evidence="1 2">
    <name type="scientific">Lentithecium fluviatile CBS 122367</name>
    <dbReference type="NCBI Taxonomy" id="1168545"/>
    <lineage>
        <taxon>Eukaryota</taxon>
        <taxon>Fungi</taxon>
        <taxon>Dikarya</taxon>
        <taxon>Ascomycota</taxon>
        <taxon>Pezizomycotina</taxon>
        <taxon>Dothideomycetes</taxon>
        <taxon>Pleosporomycetidae</taxon>
        <taxon>Pleosporales</taxon>
        <taxon>Massarineae</taxon>
        <taxon>Lentitheciaceae</taxon>
        <taxon>Lentithecium</taxon>
    </lineage>
</organism>
<dbReference type="AlphaFoldDB" id="A0A6G1JN54"/>
<accession>A0A6G1JN54</accession>
<proteinExistence type="predicted"/>
<keyword evidence="2" id="KW-1185">Reference proteome</keyword>
<sequence length="431" mass="48702">MAEFEVLLQPYQLEPSHAADIGDHCITIDINKLSDVLDKLDEEGELDRVQSVTKLYVLGEWESYFPSDSAQWCKDVEMICGLINEMINLEELTWMSELPFMEMVWEVLPKTLTKLIIDVGRPVRVDQHNPYHKKYISQESMKPLVEFNKLRELRIFGMRDTFQSIIWEAVFRNEADDKGMHVLDLQMAEKPLVREKHWVAANDLQGLKVSNKDGQVYRGVDGKGVLHYEYGTGEYLDDYCMRKARIASKVEEAKPLPLWCVKLDGFVVDQLPFEHELSKVVLLTCGENCIDAGLRAPKTSRAYTWNKWGSSVNNEATHCLIRWPNFAAIFDNEGRLLDPSGNVVGSDNEESSLPFPDLVPLTAERLNLKNLTEALETVKRHDSPTSSPTVAESLRKGPVENFPAAAIKSFCVPASIDDAPSPQAAEMDVAS</sequence>
<name>A0A6G1JN54_9PLEO</name>
<dbReference type="OrthoDB" id="5368934at2759"/>
<evidence type="ECO:0000313" key="2">
    <source>
        <dbReference type="Proteomes" id="UP000799291"/>
    </source>
</evidence>
<reference evidence="1" key="1">
    <citation type="journal article" date="2020" name="Stud. Mycol.">
        <title>101 Dothideomycetes genomes: a test case for predicting lifestyles and emergence of pathogens.</title>
        <authorList>
            <person name="Haridas S."/>
            <person name="Albert R."/>
            <person name="Binder M."/>
            <person name="Bloem J."/>
            <person name="Labutti K."/>
            <person name="Salamov A."/>
            <person name="Andreopoulos B."/>
            <person name="Baker S."/>
            <person name="Barry K."/>
            <person name="Bills G."/>
            <person name="Bluhm B."/>
            <person name="Cannon C."/>
            <person name="Castanera R."/>
            <person name="Culley D."/>
            <person name="Daum C."/>
            <person name="Ezra D."/>
            <person name="Gonzalez J."/>
            <person name="Henrissat B."/>
            <person name="Kuo A."/>
            <person name="Liang C."/>
            <person name="Lipzen A."/>
            <person name="Lutzoni F."/>
            <person name="Magnuson J."/>
            <person name="Mondo S."/>
            <person name="Nolan M."/>
            <person name="Ohm R."/>
            <person name="Pangilinan J."/>
            <person name="Park H.-J."/>
            <person name="Ramirez L."/>
            <person name="Alfaro M."/>
            <person name="Sun H."/>
            <person name="Tritt A."/>
            <person name="Yoshinaga Y."/>
            <person name="Zwiers L.-H."/>
            <person name="Turgeon B."/>
            <person name="Goodwin S."/>
            <person name="Spatafora J."/>
            <person name="Crous P."/>
            <person name="Grigoriev I."/>
        </authorList>
    </citation>
    <scope>NUCLEOTIDE SEQUENCE</scope>
    <source>
        <strain evidence="1">CBS 122367</strain>
    </source>
</reference>
<dbReference type="Proteomes" id="UP000799291">
    <property type="component" value="Unassembled WGS sequence"/>
</dbReference>
<evidence type="ECO:0000313" key="1">
    <source>
        <dbReference type="EMBL" id="KAF2691997.1"/>
    </source>
</evidence>